<comment type="subcellular location">
    <subcellularLocation>
        <location evidence="1">Secreted</location>
    </subcellularLocation>
</comment>
<dbReference type="SMART" id="SM00280">
    <property type="entry name" value="KAZAL"/>
    <property type="match status" value="1"/>
</dbReference>
<dbReference type="Proteomes" id="UP000645828">
    <property type="component" value="Unassembled WGS sequence"/>
</dbReference>
<organism evidence="8 9">
    <name type="scientific">Nyctereutes procyonoides</name>
    <name type="common">Raccoon dog</name>
    <name type="synonym">Canis procyonoides</name>
    <dbReference type="NCBI Taxonomy" id="34880"/>
    <lineage>
        <taxon>Eukaryota</taxon>
        <taxon>Metazoa</taxon>
        <taxon>Chordata</taxon>
        <taxon>Craniata</taxon>
        <taxon>Vertebrata</taxon>
        <taxon>Euteleostomi</taxon>
        <taxon>Mammalia</taxon>
        <taxon>Eutheria</taxon>
        <taxon>Laurasiatheria</taxon>
        <taxon>Carnivora</taxon>
        <taxon>Caniformia</taxon>
        <taxon>Canidae</taxon>
        <taxon>Nyctereutes</taxon>
    </lineage>
</organism>
<keyword evidence="2" id="KW-0964">Secreted</keyword>
<sequence>MKPSSSLLLLVTVAYLFLFTEAVSQGDPQAFCRNYEKPATGGKPCPRIHKPVCGSDGQTYLNGCEFCKAAMKKNGELGFQHNGKC</sequence>
<evidence type="ECO:0000313" key="8">
    <source>
        <dbReference type="EMBL" id="CAD7678864.1"/>
    </source>
</evidence>
<dbReference type="InterPro" id="IPR050159">
    <property type="entry name" value="Kazal-type_SerProtInhib"/>
</dbReference>
<comment type="caution">
    <text evidence="8">The sequence shown here is derived from an EMBL/GenBank/DDBJ whole genome shotgun (WGS) entry which is preliminary data.</text>
</comment>
<dbReference type="PROSITE" id="PS51465">
    <property type="entry name" value="KAZAL_2"/>
    <property type="match status" value="1"/>
</dbReference>
<dbReference type="PROSITE" id="PS00282">
    <property type="entry name" value="KAZAL_1"/>
    <property type="match status" value="1"/>
</dbReference>
<dbReference type="AlphaFoldDB" id="A0A811YQ42"/>
<accession>A0A811YQ42</accession>
<keyword evidence="6" id="KW-0732">Signal</keyword>
<dbReference type="PANTHER" id="PTHR47499:SF4">
    <property type="entry name" value="SERINE PROTEASE INHIBITOR KAZAL-TYPE 12"/>
    <property type="match status" value="1"/>
</dbReference>
<protein>
    <recommendedName>
        <fullName evidence="5">Double-headed protease inhibitor, submandibular gland</fullName>
    </recommendedName>
</protein>
<dbReference type="Gene3D" id="3.30.60.30">
    <property type="match status" value="1"/>
</dbReference>
<feature type="domain" description="Kazal-like" evidence="7">
    <location>
        <begin position="26"/>
        <end position="85"/>
    </location>
</feature>
<dbReference type="SUPFAM" id="SSF100895">
    <property type="entry name" value="Kazal-type serine protease inhibitors"/>
    <property type="match status" value="1"/>
</dbReference>
<keyword evidence="9" id="KW-1185">Reference proteome</keyword>
<name>A0A811YQ42_NYCPR</name>
<feature type="chain" id="PRO_5033008357" description="Double-headed protease inhibitor, submandibular gland" evidence="6">
    <location>
        <begin position="23"/>
        <end position="85"/>
    </location>
</feature>
<feature type="signal peptide" evidence="6">
    <location>
        <begin position="1"/>
        <end position="22"/>
    </location>
</feature>
<evidence type="ECO:0000256" key="3">
    <source>
        <dbReference type="ARBA" id="ARBA00023157"/>
    </source>
</evidence>
<keyword evidence="3" id="KW-1015">Disulfide bond</keyword>
<evidence type="ECO:0000256" key="4">
    <source>
        <dbReference type="ARBA" id="ARBA00037771"/>
    </source>
</evidence>
<comment type="function">
    <text evidence="4">This inhibitor is composed of two homologous actively inhibiting halves: one which inhibits trypsin, the other which inhibits elastase.</text>
</comment>
<gene>
    <name evidence="8" type="ORF">NYPRO_LOCUS11662</name>
</gene>
<dbReference type="PANTHER" id="PTHR47499">
    <property type="entry name" value="SERINE PROTEASE INHIBITOR KAZAL-TYPE 7 SPINK7"/>
    <property type="match status" value="1"/>
</dbReference>
<dbReference type="InterPro" id="IPR002350">
    <property type="entry name" value="Kazal_dom"/>
</dbReference>
<dbReference type="GO" id="GO:0005576">
    <property type="term" value="C:extracellular region"/>
    <property type="evidence" value="ECO:0007669"/>
    <property type="project" value="UniProtKB-SubCell"/>
</dbReference>
<dbReference type="FunFam" id="3.30.60.30:FF:000037">
    <property type="entry name" value="Ovomucoid"/>
    <property type="match status" value="1"/>
</dbReference>
<proteinExistence type="predicted"/>
<dbReference type="InterPro" id="IPR036058">
    <property type="entry name" value="Kazal_dom_sf"/>
</dbReference>
<evidence type="ECO:0000256" key="1">
    <source>
        <dbReference type="ARBA" id="ARBA00004613"/>
    </source>
</evidence>
<evidence type="ECO:0000259" key="7">
    <source>
        <dbReference type="PROSITE" id="PS51465"/>
    </source>
</evidence>
<evidence type="ECO:0000313" key="9">
    <source>
        <dbReference type="Proteomes" id="UP000645828"/>
    </source>
</evidence>
<dbReference type="EMBL" id="CAJHUB010000681">
    <property type="protein sequence ID" value="CAD7678864.1"/>
    <property type="molecule type" value="Genomic_DNA"/>
</dbReference>
<evidence type="ECO:0000256" key="6">
    <source>
        <dbReference type="SAM" id="SignalP"/>
    </source>
</evidence>
<dbReference type="Pfam" id="PF00050">
    <property type="entry name" value="Kazal_1"/>
    <property type="match status" value="1"/>
</dbReference>
<evidence type="ECO:0000256" key="5">
    <source>
        <dbReference type="ARBA" id="ARBA00039837"/>
    </source>
</evidence>
<reference evidence="8" key="1">
    <citation type="submission" date="2020-12" db="EMBL/GenBank/DDBJ databases">
        <authorList>
            <consortium name="Molecular Ecology Group"/>
        </authorList>
    </citation>
    <scope>NUCLEOTIDE SEQUENCE</scope>
    <source>
        <strain evidence="8">TBG_1078</strain>
    </source>
</reference>
<evidence type="ECO:0000256" key="2">
    <source>
        <dbReference type="ARBA" id="ARBA00022525"/>
    </source>
</evidence>